<gene>
    <name evidence="2" type="ORF">L798_06824</name>
</gene>
<evidence type="ECO:0000313" key="3">
    <source>
        <dbReference type="Proteomes" id="UP000027135"/>
    </source>
</evidence>
<feature type="region of interest" description="Disordered" evidence="1">
    <location>
        <begin position="1"/>
        <end position="79"/>
    </location>
</feature>
<organism evidence="2 3">
    <name type="scientific">Zootermopsis nevadensis</name>
    <name type="common">Dampwood termite</name>
    <dbReference type="NCBI Taxonomy" id="136037"/>
    <lineage>
        <taxon>Eukaryota</taxon>
        <taxon>Metazoa</taxon>
        <taxon>Ecdysozoa</taxon>
        <taxon>Arthropoda</taxon>
        <taxon>Hexapoda</taxon>
        <taxon>Insecta</taxon>
        <taxon>Pterygota</taxon>
        <taxon>Neoptera</taxon>
        <taxon>Polyneoptera</taxon>
        <taxon>Dictyoptera</taxon>
        <taxon>Blattodea</taxon>
        <taxon>Blattoidea</taxon>
        <taxon>Termitoidae</taxon>
        <taxon>Termopsidae</taxon>
        <taxon>Zootermopsis</taxon>
    </lineage>
</organism>
<dbReference type="AlphaFoldDB" id="A0A067QS22"/>
<evidence type="ECO:0000256" key="1">
    <source>
        <dbReference type="SAM" id="MobiDB-lite"/>
    </source>
</evidence>
<name>A0A067QS22_ZOONE</name>
<accession>A0A067QS22</accession>
<reference evidence="2 3" key="1">
    <citation type="journal article" date="2014" name="Nat. Commun.">
        <title>Molecular traces of alternative social organization in a termite genome.</title>
        <authorList>
            <person name="Terrapon N."/>
            <person name="Li C."/>
            <person name="Robertson H.M."/>
            <person name="Ji L."/>
            <person name="Meng X."/>
            <person name="Booth W."/>
            <person name="Chen Z."/>
            <person name="Childers C.P."/>
            <person name="Glastad K.M."/>
            <person name="Gokhale K."/>
            <person name="Gowin J."/>
            <person name="Gronenberg W."/>
            <person name="Hermansen R.A."/>
            <person name="Hu H."/>
            <person name="Hunt B.G."/>
            <person name="Huylmans A.K."/>
            <person name="Khalil S.M."/>
            <person name="Mitchell R.D."/>
            <person name="Munoz-Torres M.C."/>
            <person name="Mustard J.A."/>
            <person name="Pan H."/>
            <person name="Reese J.T."/>
            <person name="Scharf M.E."/>
            <person name="Sun F."/>
            <person name="Vogel H."/>
            <person name="Xiao J."/>
            <person name="Yang W."/>
            <person name="Yang Z."/>
            <person name="Yang Z."/>
            <person name="Zhou J."/>
            <person name="Zhu J."/>
            <person name="Brent C.S."/>
            <person name="Elsik C.G."/>
            <person name="Goodisman M.A."/>
            <person name="Liberles D.A."/>
            <person name="Roe R.M."/>
            <person name="Vargo E.L."/>
            <person name="Vilcinskas A."/>
            <person name="Wang J."/>
            <person name="Bornberg-Bauer E."/>
            <person name="Korb J."/>
            <person name="Zhang G."/>
            <person name="Liebig J."/>
        </authorList>
    </citation>
    <scope>NUCLEOTIDE SEQUENCE [LARGE SCALE GENOMIC DNA]</scope>
    <source>
        <tissue evidence="2">Whole organism</tissue>
    </source>
</reference>
<proteinExistence type="predicted"/>
<sequence length="131" mass="13816">MTYTEILSVKSAPGLGNDDATGIGSASQMGSQDNGSTVTIPAHGDGDNVSIGGSSTDSTSEDEFSRLKSKRQKERKEKLMQRLARSISAQQAAIGMDYQDNELLLMDLTASSRTGLIPASPRSSNYGDANV</sequence>
<feature type="compositionally biased region" description="Polar residues" evidence="1">
    <location>
        <begin position="24"/>
        <end position="39"/>
    </location>
</feature>
<protein>
    <submittedName>
        <fullName evidence="2">Uncharacterized protein</fullName>
    </submittedName>
</protein>
<evidence type="ECO:0000313" key="2">
    <source>
        <dbReference type="EMBL" id="KDQ89402.1"/>
    </source>
</evidence>
<dbReference type="Proteomes" id="UP000027135">
    <property type="component" value="Unassembled WGS sequence"/>
</dbReference>
<keyword evidence="3" id="KW-1185">Reference proteome</keyword>
<dbReference type="EMBL" id="KK870340">
    <property type="protein sequence ID" value="KDQ89402.1"/>
    <property type="molecule type" value="Genomic_DNA"/>
</dbReference>
<dbReference type="InParanoid" id="A0A067QS22"/>
<feature type="compositionally biased region" description="Polar residues" evidence="1">
    <location>
        <begin position="121"/>
        <end position="131"/>
    </location>
</feature>
<feature type="region of interest" description="Disordered" evidence="1">
    <location>
        <begin position="112"/>
        <end position="131"/>
    </location>
</feature>